<dbReference type="Proteomes" id="UP000238916">
    <property type="component" value="Unassembled WGS sequence"/>
</dbReference>
<gene>
    <name evidence="1" type="ORF">SBF1_50037</name>
</gene>
<evidence type="ECO:0000313" key="1">
    <source>
        <dbReference type="EMBL" id="SPF51153.1"/>
    </source>
</evidence>
<proteinExistence type="predicted"/>
<dbReference type="AlphaFoldDB" id="A0A2U3LGX8"/>
<organism evidence="1 2">
    <name type="scientific">Candidatus Desulfosporosinus infrequens</name>
    <dbReference type="NCBI Taxonomy" id="2043169"/>
    <lineage>
        <taxon>Bacteria</taxon>
        <taxon>Bacillati</taxon>
        <taxon>Bacillota</taxon>
        <taxon>Clostridia</taxon>
        <taxon>Eubacteriales</taxon>
        <taxon>Desulfitobacteriaceae</taxon>
        <taxon>Desulfosporosinus</taxon>
    </lineage>
</organism>
<accession>A0A2U3LGX8</accession>
<reference evidence="2" key="1">
    <citation type="submission" date="2018-02" db="EMBL/GenBank/DDBJ databases">
        <authorList>
            <person name="Hausmann B."/>
        </authorList>
    </citation>
    <scope>NUCLEOTIDE SEQUENCE [LARGE SCALE GENOMIC DNA]</scope>
    <source>
        <strain evidence="2">Peat soil MAG SbF1</strain>
    </source>
</reference>
<protein>
    <submittedName>
        <fullName evidence="1">Uncharacterized protein</fullName>
    </submittedName>
</protein>
<dbReference type="EMBL" id="OMOF01000445">
    <property type="protein sequence ID" value="SPF51153.1"/>
    <property type="molecule type" value="Genomic_DNA"/>
</dbReference>
<evidence type="ECO:0000313" key="2">
    <source>
        <dbReference type="Proteomes" id="UP000238916"/>
    </source>
</evidence>
<sequence>MTIYIHEFYKDKEKALALAELPDELDYHRFVHGCEPKKVNIVPYWADCDKYKANKSTMTLFIS</sequence>
<name>A0A2U3LGX8_9FIRM</name>